<accession>K0K5Q9</accession>
<proteinExistence type="predicted"/>
<name>K0K5Q9_SACES</name>
<dbReference type="RefSeq" id="WP_015102321.1">
    <property type="nucleotide sequence ID" value="NC_019673.1"/>
</dbReference>
<gene>
    <name evidence="2" type="ordered locus">BN6_49390</name>
</gene>
<dbReference type="PANTHER" id="PTHR43162">
    <property type="match status" value="1"/>
</dbReference>
<dbReference type="Proteomes" id="UP000006281">
    <property type="component" value="Chromosome"/>
</dbReference>
<organism evidence="2 3">
    <name type="scientific">Saccharothrix espanaensis (strain ATCC 51144 / DSM 44229 / JCM 9112 / NBRC 15066 / NRRL 15764)</name>
    <dbReference type="NCBI Taxonomy" id="1179773"/>
    <lineage>
        <taxon>Bacteria</taxon>
        <taxon>Bacillati</taxon>
        <taxon>Actinomycetota</taxon>
        <taxon>Actinomycetes</taxon>
        <taxon>Pseudonocardiales</taxon>
        <taxon>Pseudonocardiaceae</taxon>
        <taxon>Saccharothrix</taxon>
    </lineage>
</organism>
<dbReference type="Pfam" id="PF05368">
    <property type="entry name" value="NmrA"/>
    <property type="match status" value="1"/>
</dbReference>
<keyword evidence="3" id="KW-1185">Reference proteome</keyword>
<dbReference type="KEGG" id="sesp:BN6_49390"/>
<dbReference type="InterPro" id="IPR051604">
    <property type="entry name" value="Ergot_Alk_Oxidoreductase"/>
</dbReference>
<dbReference type="SUPFAM" id="SSF51735">
    <property type="entry name" value="NAD(P)-binding Rossmann-fold domains"/>
    <property type="match status" value="1"/>
</dbReference>
<reference evidence="2 3" key="1">
    <citation type="journal article" date="2012" name="BMC Genomics">
        <title>Complete genome sequence of Saccharothrix espanaensis DSM 44229T and comparison to the other completely sequenced Pseudonocardiaceae.</title>
        <authorList>
            <person name="Strobel T."/>
            <person name="Al-Dilaimi A."/>
            <person name="Blom J."/>
            <person name="Gessner A."/>
            <person name="Kalinowski J."/>
            <person name="Luzhetska M."/>
            <person name="Puhler A."/>
            <person name="Szczepanowski R."/>
            <person name="Bechthold A."/>
            <person name="Ruckert C."/>
        </authorList>
    </citation>
    <scope>NUCLEOTIDE SEQUENCE [LARGE SCALE GENOMIC DNA]</scope>
    <source>
        <strain evidence="3">ATCC 51144 / DSM 44229 / JCM 9112 / NBRC 15066 / NRRL 15764</strain>
    </source>
</reference>
<dbReference type="HOGENOM" id="CLU_007383_10_6_11"/>
<protein>
    <submittedName>
        <fullName evidence="2">NmrA family protein</fullName>
    </submittedName>
</protein>
<feature type="domain" description="NmrA-like" evidence="1">
    <location>
        <begin position="2"/>
        <end position="222"/>
    </location>
</feature>
<dbReference type="Gene3D" id="3.90.25.10">
    <property type="entry name" value="UDP-galactose 4-epimerase, domain 1"/>
    <property type="match status" value="1"/>
</dbReference>
<dbReference type="InterPro" id="IPR036291">
    <property type="entry name" value="NAD(P)-bd_dom_sf"/>
</dbReference>
<dbReference type="STRING" id="1179773.BN6_49390"/>
<dbReference type="PANTHER" id="PTHR43162:SF1">
    <property type="entry name" value="PRESTALK A DIFFERENTIATION PROTEIN A"/>
    <property type="match status" value="1"/>
</dbReference>
<dbReference type="Gene3D" id="3.40.50.720">
    <property type="entry name" value="NAD(P)-binding Rossmann-like Domain"/>
    <property type="match status" value="1"/>
</dbReference>
<evidence type="ECO:0000259" key="1">
    <source>
        <dbReference type="Pfam" id="PF05368"/>
    </source>
</evidence>
<dbReference type="PATRIC" id="fig|1179773.3.peg.4956"/>
<dbReference type="OrthoDB" id="3510772at2"/>
<dbReference type="InterPro" id="IPR008030">
    <property type="entry name" value="NmrA-like"/>
</dbReference>
<dbReference type="BioCyc" id="SESP1179773:BN6_RS23880-MONOMER"/>
<evidence type="ECO:0000313" key="3">
    <source>
        <dbReference type="Proteomes" id="UP000006281"/>
    </source>
</evidence>
<dbReference type="eggNOG" id="COG0702">
    <property type="taxonomic scope" value="Bacteria"/>
</dbReference>
<sequence length="316" mass="33761">MILVLGATGLVGGAVLRRLVGLDTPVRVLTRRPTPALTALSADVEVVTGDVADAACLRRAVGGVEQVFLVMANGPRQQQHELAVADAAAIAGVEHLVKVSAPYVGADSPVAIARMHDAIEQGILATGARHGMQHTFLRPYAFMHNLLNNAPTIRMAGFFTGTTGETPMNMVDVADIADVATTALTTTRTRGRALVLTGPETVSYPDVAQKLTALGRPTRYLDMRPDEFAAGLRRAGLEEWVVDHLLEIQAMTVTHPEVPTTTVREVTGQAPRTVDAFLAEHLAEFTRPRGLRERLTAVPLRLTARLRTTSGTTSGT</sequence>
<evidence type="ECO:0000313" key="2">
    <source>
        <dbReference type="EMBL" id="CCH32209.1"/>
    </source>
</evidence>
<dbReference type="EMBL" id="HE804045">
    <property type="protein sequence ID" value="CCH32209.1"/>
    <property type="molecule type" value="Genomic_DNA"/>
</dbReference>
<dbReference type="AlphaFoldDB" id="K0K5Q9"/>